<dbReference type="InterPro" id="IPR002104">
    <property type="entry name" value="Integrase_catalytic"/>
</dbReference>
<dbReference type="InterPro" id="IPR013762">
    <property type="entry name" value="Integrase-like_cat_sf"/>
</dbReference>
<keyword evidence="1" id="KW-0233">DNA recombination</keyword>
<gene>
    <name evidence="3" type="ORF">WAB15_22020</name>
</gene>
<evidence type="ECO:0000256" key="1">
    <source>
        <dbReference type="ARBA" id="ARBA00023172"/>
    </source>
</evidence>
<evidence type="ECO:0000313" key="3">
    <source>
        <dbReference type="EMBL" id="WXK81609.1"/>
    </source>
</evidence>
<evidence type="ECO:0000313" key="4">
    <source>
        <dbReference type="Proteomes" id="UP001626628"/>
    </source>
</evidence>
<name>A0ABZ2R207_9ACTN</name>
<organism evidence="3 4">
    <name type="scientific">Streptomyces sirii</name>
    <dbReference type="NCBI Taxonomy" id="3127701"/>
    <lineage>
        <taxon>Bacteria</taxon>
        <taxon>Bacillati</taxon>
        <taxon>Actinomycetota</taxon>
        <taxon>Actinomycetes</taxon>
        <taxon>Kitasatosporales</taxon>
        <taxon>Streptomycetaceae</taxon>
        <taxon>Streptomyces</taxon>
    </lineage>
</organism>
<evidence type="ECO:0000259" key="2">
    <source>
        <dbReference type="Pfam" id="PF00589"/>
    </source>
</evidence>
<dbReference type="EMBL" id="CP147982">
    <property type="protein sequence ID" value="WXK81609.1"/>
    <property type="molecule type" value="Genomic_DNA"/>
</dbReference>
<reference evidence="3 4" key="1">
    <citation type="submission" date="2024-03" db="EMBL/GenBank/DDBJ databases">
        <title>The complete genome of Streptomyces sirii sp.nov.</title>
        <authorList>
            <person name="Zakalyukina Y.V."/>
            <person name="Belik A.R."/>
            <person name="Biryukov M.V."/>
            <person name="Baturina O.A."/>
            <person name="Kabilov M.R."/>
        </authorList>
    </citation>
    <scope>NUCLEOTIDE SEQUENCE [LARGE SCALE GENOMIC DNA]</scope>
    <source>
        <strain evidence="3 4">BP-8</strain>
    </source>
</reference>
<protein>
    <submittedName>
        <fullName evidence="3">Tyrosine-type recombinase/integrase</fullName>
    </submittedName>
</protein>
<dbReference type="Proteomes" id="UP001626628">
    <property type="component" value="Chromosome"/>
</dbReference>
<sequence length="101" mass="11466">MHIPDTTKNRTPIEPRNLNRCFEALCARAEVRRVRFHDLRHTCPSLLHEQGADARMIRKVLSHSSIRVTVDPSPQTPEAPSISRRGLWPAVRSAGFEPATF</sequence>
<proteinExistence type="predicted"/>
<dbReference type="Pfam" id="PF00589">
    <property type="entry name" value="Phage_integrase"/>
    <property type="match status" value="1"/>
</dbReference>
<dbReference type="SUPFAM" id="SSF56349">
    <property type="entry name" value="DNA breaking-rejoining enzymes"/>
    <property type="match status" value="1"/>
</dbReference>
<dbReference type="InterPro" id="IPR011010">
    <property type="entry name" value="DNA_brk_join_enz"/>
</dbReference>
<feature type="domain" description="Tyr recombinase" evidence="2">
    <location>
        <begin position="8"/>
        <end position="69"/>
    </location>
</feature>
<accession>A0ABZ2R207</accession>
<keyword evidence="4" id="KW-1185">Reference proteome</keyword>
<dbReference type="RefSeq" id="WP_407289267.1">
    <property type="nucleotide sequence ID" value="NZ_CP147982.1"/>
</dbReference>
<dbReference type="Gene3D" id="1.10.443.10">
    <property type="entry name" value="Intergrase catalytic core"/>
    <property type="match status" value="1"/>
</dbReference>